<dbReference type="CDD" id="cd16030">
    <property type="entry name" value="iduronate-2-sulfatase"/>
    <property type="match status" value="1"/>
</dbReference>
<evidence type="ECO:0000313" key="9">
    <source>
        <dbReference type="Proteomes" id="UP001431776"/>
    </source>
</evidence>
<dbReference type="RefSeq" id="WP_349245841.1">
    <property type="nucleotide sequence ID" value="NZ_JASCXX010000020.1"/>
</dbReference>
<dbReference type="Pfam" id="PF00884">
    <property type="entry name" value="Sulfatase"/>
    <property type="match status" value="1"/>
</dbReference>
<evidence type="ECO:0000256" key="4">
    <source>
        <dbReference type="ARBA" id="ARBA00022729"/>
    </source>
</evidence>
<dbReference type="PROSITE" id="PS51318">
    <property type="entry name" value="TAT"/>
    <property type="match status" value="1"/>
</dbReference>
<dbReference type="EMBL" id="JASCXX010000020">
    <property type="protein sequence ID" value="MDI6450430.1"/>
    <property type="molecule type" value="Genomic_DNA"/>
</dbReference>
<dbReference type="Proteomes" id="UP001431776">
    <property type="component" value="Unassembled WGS sequence"/>
</dbReference>
<dbReference type="GO" id="GO:0004423">
    <property type="term" value="F:iduronate-2-sulfatase activity"/>
    <property type="evidence" value="ECO:0007669"/>
    <property type="project" value="InterPro"/>
</dbReference>
<keyword evidence="6" id="KW-0106">Calcium</keyword>
<keyword evidence="5" id="KW-0378">Hydrolase</keyword>
<dbReference type="GO" id="GO:0046872">
    <property type="term" value="F:metal ion binding"/>
    <property type="evidence" value="ECO:0007669"/>
    <property type="project" value="UniProtKB-KW"/>
</dbReference>
<organism evidence="8 9">
    <name type="scientific">Anaerobaca lacustris</name>
    <dbReference type="NCBI Taxonomy" id="3044600"/>
    <lineage>
        <taxon>Bacteria</taxon>
        <taxon>Pseudomonadati</taxon>
        <taxon>Planctomycetota</taxon>
        <taxon>Phycisphaerae</taxon>
        <taxon>Sedimentisphaerales</taxon>
        <taxon>Anaerobacaceae</taxon>
        <taxon>Anaerobaca</taxon>
    </lineage>
</organism>
<evidence type="ECO:0000313" key="8">
    <source>
        <dbReference type="EMBL" id="MDI6450430.1"/>
    </source>
</evidence>
<name>A0AAW6U0K0_9BACT</name>
<comment type="similarity">
    <text evidence="2">Belongs to the sulfatase family.</text>
</comment>
<accession>A0AAW6U0K0</accession>
<keyword evidence="3" id="KW-0479">Metal-binding</keyword>
<dbReference type="InterPro" id="IPR000917">
    <property type="entry name" value="Sulfatase_N"/>
</dbReference>
<dbReference type="PANTHER" id="PTHR45953">
    <property type="entry name" value="IDURONATE 2-SULFATASE"/>
    <property type="match status" value="1"/>
</dbReference>
<dbReference type="GO" id="GO:0005737">
    <property type="term" value="C:cytoplasm"/>
    <property type="evidence" value="ECO:0007669"/>
    <property type="project" value="TreeGrafter"/>
</dbReference>
<evidence type="ECO:0000256" key="6">
    <source>
        <dbReference type="ARBA" id="ARBA00022837"/>
    </source>
</evidence>
<dbReference type="PANTHER" id="PTHR45953:SF1">
    <property type="entry name" value="IDURONATE 2-SULFATASE"/>
    <property type="match status" value="1"/>
</dbReference>
<comment type="cofactor">
    <cofactor evidence="1">
        <name>Ca(2+)</name>
        <dbReference type="ChEBI" id="CHEBI:29108"/>
    </cofactor>
</comment>
<proteinExistence type="inferred from homology"/>
<feature type="domain" description="Sulfatase N-terminal" evidence="7">
    <location>
        <begin position="38"/>
        <end position="382"/>
    </location>
</feature>
<keyword evidence="9" id="KW-1185">Reference proteome</keyword>
<sequence length="480" mass="54216">MNALNRTRRDFLRTLGQGALALALPGMLSAAERPTRKPNVLFIAVDDLRPQLGCYGHEQMISPHIDRLAADGVVFNRAYCQSPVCGASRASLLSGIRATRDRSFNGYLHHADKDWGAPLSLPKHFRNHGYHTISNGKIYHHRDDGAGSWSEPAWGPKGPWAGRGYLVQANQETARARNGLGPAYECAECDDSEYADGKTADKAISDLNRLAKMDRPFFLAVGFMKPHLPFNAPKKYWDLYDARKIELADNPYRPKDAPDAAIHNWGELRAYHEIPEKGPLPEEMARTLIHGYYACTSYIDAQVGRVLGELDRLDLADDTIVVLWGDHGWNLGEHTLWCKHCHFQTSLIAPLIVRIPWLKGGVRTDGLTEFVDLYPSLCELAGLPVPDHIEGRSFVPLVKEPDRAWKEAVHSRFHSGDSVRTDRYCYTEWTGKDGKMYARMLYDQKLDPDENVNISERPENAQLVKELSERLHQFRAGYVY</sequence>
<dbReference type="AlphaFoldDB" id="A0AAW6U0K0"/>
<evidence type="ECO:0000256" key="1">
    <source>
        <dbReference type="ARBA" id="ARBA00001913"/>
    </source>
</evidence>
<comment type="caution">
    <text evidence="8">The sequence shown here is derived from an EMBL/GenBank/DDBJ whole genome shotgun (WGS) entry which is preliminary data.</text>
</comment>
<evidence type="ECO:0000256" key="5">
    <source>
        <dbReference type="ARBA" id="ARBA00022801"/>
    </source>
</evidence>
<dbReference type="InterPro" id="IPR017850">
    <property type="entry name" value="Alkaline_phosphatase_core_sf"/>
</dbReference>
<dbReference type="InterPro" id="IPR006311">
    <property type="entry name" value="TAT_signal"/>
</dbReference>
<protein>
    <submittedName>
        <fullName evidence="8">Sulfatase</fullName>
    </submittedName>
</protein>
<evidence type="ECO:0000256" key="2">
    <source>
        <dbReference type="ARBA" id="ARBA00008779"/>
    </source>
</evidence>
<dbReference type="InterPro" id="IPR035874">
    <property type="entry name" value="IDS"/>
</dbReference>
<gene>
    <name evidence="8" type="ORF">QJ522_15315</name>
</gene>
<dbReference type="SUPFAM" id="SSF53649">
    <property type="entry name" value="Alkaline phosphatase-like"/>
    <property type="match status" value="1"/>
</dbReference>
<dbReference type="Gene3D" id="3.40.720.10">
    <property type="entry name" value="Alkaline Phosphatase, subunit A"/>
    <property type="match status" value="1"/>
</dbReference>
<evidence type="ECO:0000259" key="7">
    <source>
        <dbReference type="Pfam" id="PF00884"/>
    </source>
</evidence>
<evidence type="ECO:0000256" key="3">
    <source>
        <dbReference type="ARBA" id="ARBA00022723"/>
    </source>
</evidence>
<reference evidence="8" key="1">
    <citation type="submission" date="2023-05" db="EMBL/GenBank/DDBJ databases">
        <title>Anaerotaeda fermentans gen. nov., sp. nov., a novel anaerobic planctomycete of the new family within the order Sedimentisphaerales isolated from Taman Peninsula, Russia.</title>
        <authorList>
            <person name="Khomyakova M.A."/>
            <person name="Merkel A.Y."/>
            <person name="Slobodkin A.I."/>
        </authorList>
    </citation>
    <scope>NUCLEOTIDE SEQUENCE</scope>
    <source>
        <strain evidence="8">M17dextr</strain>
    </source>
</reference>
<keyword evidence="4" id="KW-0732">Signal</keyword>